<feature type="transmembrane region" description="Helical" evidence="11">
    <location>
        <begin position="577"/>
        <end position="605"/>
    </location>
</feature>
<dbReference type="InterPro" id="IPR027398">
    <property type="entry name" value="SecD-TM"/>
</dbReference>
<feature type="domain" description="SecD export protein N-terminal TM" evidence="13">
    <location>
        <begin position="2"/>
        <end position="103"/>
    </location>
</feature>
<dbReference type="InterPro" id="IPR048634">
    <property type="entry name" value="SecD_SecF_C"/>
</dbReference>
<accession>A0A0F7HBE4</accession>
<feature type="transmembrane region" description="Helical" evidence="11">
    <location>
        <begin position="503"/>
        <end position="524"/>
    </location>
</feature>
<dbReference type="NCBIfam" id="TIGR01129">
    <property type="entry name" value="secD"/>
    <property type="match status" value="1"/>
</dbReference>
<protein>
    <recommendedName>
        <fullName evidence="10 11">Protein translocase subunit SecD</fullName>
    </recommendedName>
</protein>
<feature type="transmembrane region" description="Helical" evidence="11">
    <location>
        <begin position="545"/>
        <end position="571"/>
    </location>
</feature>
<keyword evidence="6 11" id="KW-1133">Transmembrane helix</keyword>
<comment type="subcellular location">
    <subcellularLocation>
        <location evidence="1 11">Cell membrane</location>
        <topology evidence="1 11">Multi-pass membrane protein</topology>
    </subcellularLocation>
</comment>
<dbReference type="AlphaFoldDB" id="A0A0F7HBE4"/>
<dbReference type="GeneID" id="30321311"/>
<dbReference type="InterPro" id="IPR054384">
    <property type="entry name" value="SecDF_P1_head"/>
</dbReference>
<dbReference type="SUPFAM" id="SSF82866">
    <property type="entry name" value="Multidrug efflux transporter AcrB transmembrane domain"/>
    <property type="match status" value="1"/>
</dbReference>
<dbReference type="InterPro" id="IPR005791">
    <property type="entry name" value="SecD"/>
</dbReference>
<evidence type="ECO:0000259" key="14">
    <source>
        <dbReference type="Pfam" id="PF21760"/>
    </source>
</evidence>
<dbReference type="FunFam" id="3.30.70.3400:FF:000003">
    <property type="entry name" value="Preprotein translocase subunit SecD"/>
    <property type="match status" value="1"/>
</dbReference>
<comment type="subunit">
    <text evidence="11">Forms a complex with SecF. Part of the essential Sec protein translocation apparatus which comprises SecA, SecYEG and auxiliary proteins SecDF-YajC and YidC.</text>
</comment>
<dbReference type="NCBIfam" id="TIGR00916">
    <property type="entry name" value="2A0604s01"/>
    <property type="match status" value="1"/>
</dbReference>
<evidence type="ECO:0000313" key="16">
    <source>
        <dbReference type="EMBL" id="VEI64956.1"/>
    </source>
</evidence>
<dbReference type="Proteomes" id="UP000270487">
    <property type="component" value="Chromosome"/>
</dbReference>
<sequence length="615" mass="66532">MLNRYPLWKYLMLIVVILVGLLYALPNIYGEDPAVQITGARGVAASETTLDQVRTVLEKDNIASKSIALENGAILARFKDPDVQLRAREVLMAELGDKYVVALNLAPATPAWLAMLNAEPMKLGLDLRGGVHFLMEVDMDTALSKLQEQTMDTLRSELREKGIPYAAIRKLDNNGVEVRFRDNAARDQAISYMTPRQRDLVLSANGSNTLKATMTDARLSEAREYAVQQNITILRNRVNQLGVAEPLVQRQGADRIVVELPGIQDTARAKEILGATATLEFRLVNTNADATAAANGRVPGDSEVKYTREGQPVVLYKRVILTGDHITDSTSSTDEYNQPQVNISLDSAGGTAMSNFTKDSIGKPMATLFVEYKDSGKKDANGRSVLVKQEEVINVANIQSRLGNSFRITGISNPNEARQLSLLLRAGALIAPIQIVEERTIGPTLGQQNITQGLEACLWGLVASIVFMVVWYRKFGLIASTALMANLVLIVGVMSLLPGATLTMPGIAGIVLTLAVAVDANVLINERIKEELKNGRSIQQAIHEGYKGAFSSIVDANVTTLITAIILYAVGTGSIKGFAITTAIGVATSMFTAIVGTRAIVNLLYGGKRINKLSI</sequence>
<evidence type="ECO:0000256" key="2">
    <source>
        <dbReference type="ARBA" id="ARBA00022448"/>
    </source>
</evidence>
<dbReference type="Gene3D" id="3.30.70.3400">
    <property type="match status" value="2"/>
</dbReference>
<dbReference type="GO" id="GO:0043952">
    <property type="term" value="P:protein transport by the Sec complex"/>
    <property type="evidence" value="ECO:0007669"/>
    <property type="project" value="UniProtKB-UniRule"/>
</dbReference>
<dbReference type="GO" id="GO:0005886">
    <property type="term" value="C:plasma membrane"/>
    <property type="evidence" value="ECO:0007669"/>
    <property type="project" value="UniProtKB-SubCell"/>
</dbReference>
<dbReference type="HAMAP" id="MF_01463_B">
    <property type="entry name" value="SecD_B"/>
    <property type="match status" value="1"/>
</dbReference>
<dbReference type="RefSeq" id="WP_024483919.1">
    <property type="nucleotide sequence ID" value="NZ_CAMFLQ010000016.1"/>
</dbReference>
<feature type="transmembrane region" description="Helical" evidence="11">
    <location>
        <begin position="453"/>
        <end position="472"/>
    </location>
</feature>
<reference evidence="16 17" key="1">
    <citation type="submission" date="2018-12" db="EMBL/GenBank/DDBJ databases">
        <authorList>
            <consortium name="Pathogen Informatics"/>
        </authorList>
    </citation>
    <scope>NUCLEOTIDE SEQUENCE [LARGE SCALE GENOMIC DNA]</scope>
    <source>
        <strain evidence="16 17">NCTC13193</strain>
    </source>
</reference>
<feature type="domain" description="Protein translocase subunit SecDF P1" evidence="14">
    <location>
        <begin position="227"/>
        <end position="285"/>
    </location>
</feature>
<dbReference type="Pfam" id="PF21760">
    <property type="entry name" value="SecD_1st"/>
    <property type="match status" value="1"/>
</dbReference>
<evidence type="ECO:0000256" key="8">
    <source>
        <dbReference type="ARBA" id="ARBA00023136"/>
    </source>
</evidence>
<dbReference type="InterPro" id="IPR022646">
    <property type="entry name" value="SecD/SecF_CS"/>
</dbReference>
<dbReference type="KEGG" id="sfw:WN53_14140"/>
<keyword evidence="5 11" id="KW-0653">Protein transport</keyword>
<evidence type="ECO:0000256" key="9">
    <source>
        <dbReference type="ARBA" id="ARBA00060774"/>
    </source>
</evidence>
<dbReference type="GO" id="GO:0065002">
    <property type="term" value="P:intracellular protein transmembrane transport"/>
    <property type="evidence" value="ECO:0007669"/>
    <property type="project" value="UniProtKB-UniRule"/>
</dbReference>
<dbReference type="InterPro" id="IPR055344">
    <property type="entry name" value="SecD_SecF_C_bact"/>
</dbReference>
<comment type="similarity">
    <text evidence="9 11">Belongs to the SecD/SecF family. SecD subfamily.</text>
</comment>
<dbReference type="Gene3D" id="3.30.70.260">
    <property type="match status" value="1"/>
</dbReference>
<dbReference type="STRING" id="47917.AV650_09685"/>
<dbReference type="PANTHER" id="PTHR30081:SF1">
    <property type="entry name" value="PROTEIN TRANSLOCASE SUBUNIT SECD"/>
    <property type="match status" value="1"/>
</dbReference>
<evidence type="ECO:0000256" key="1">
    <source>
        <dbReference type="ARBA" id="ARBA00004651"/>
    </source>
</evidence>
<dbReference type="GO" id="GO:0006605">
    <property type="term" value="P:protein targeting"/>
    <property type="evidence" value="ECO:0007669"/>
    <property type="project" value="UniProtKB-UniRule"/>
</dbReference>
<dbReference type="FunFam" id="1.20.1640.10:FF:000004">
    <property type="entry name" value="Protein translocase subunit SecD"/>
    <property type="match status" value="1"/>
</dbReference>
<evidence type="ECO:0000256" key="7">
    <source>
        <dbReference type="ARBA" id="ARBA00023010"/>
    </source>
</evidence>
<organism evidence="16 17">
    <name type="scientific">Serratia fonticola</name>
    <dbReference type="NCBI Taxonomy" id="47917"/>
    <lineage>
        <taxon>Bacteria</taxon>
        <taxon>Pseudomonadati</taxon>
        <taxon>Pseudomonadota</taxon>
        <taxon>Gammaproteobacteria</taxon>
        <taxon>Enterobacterales</taxon>
        <taxon>Yersiniaceae</taxon>
        <taxon>Serratia</taxon>
    </lineage>
</organism>
<dbReference type="PANTHER" id="PTHR30081">
    <property type="entry name" value="PROTEIN-EXPORT MEMBRANE PROTEIN SEC"/>
    <property type="match status" value="1"/>
</dbReference>
<name>A0A0F7HBE4_SERFO</name>
<dbReference type="Gene3D" id="3.30.1360.200">
    <property type="match status" value="1"/>
</dbReference>
<evidence type="ECO:0000259" key="13">
    <source>
        <dbReference type="Pfam" id="PF13721"/>
    </source>
</evidence>
<feature type="domain" description="SecDF P1 head subdomain" evidence="15">
    <location>
        <begin position="305"/>
        <end position="431"/>
    </location>
</feature>
<proteinExistence type="inferred from homology"/>
<dbReference type="Pfam" id="PF13721">
    <property type="entry name" value="SecD-TM1"/>
    <property type="match status" value="1"/>
</dbReference>
<dbReference type="Gene3D" id="1.20.1640.10">
    <property type="entry name" value="Multidrug efflux transporter AcrB transmembrane domain"/>
    <property type="match status" value="1"/>
</dbReference>
<dbReference type="Pfam" id="PF02355">
    <property type="entry name" value="SecD_SecF_C"/>
    <property type="match status" value="1"/>
</dbReference>
<keyword evidence="4 11" id="KW-0812">Transmembrane</keyword>
<evidence type="ECO:0000259" key="15">
    <source>
        <dbReference type="Pfam" id="PF22599"/>
    </source>
</evidence>
<evidence type="ECO:0000256" key="6">
    <source>
        <dbReference type="ARBA" id="ARBA00022989"/>
    </source>
</evidence>
<dbReference type="InterPro" id="IPR022813">
    <property type="entry name" value="SecD/SecF_arch_bac"/>
</dbReference>
<evidence type="ECO:0000256" key="11">
    <source>
        <dbReference type="HAMAP-Rule" id="MF_01463"/>
    </source>
</evidence>
<evidence type="ECO:0000256" key="4">
    <source>
        <dbReference type="ARBA" id="ARBA00022692"/>
    </source>
</evidence>
<gene>
    <name evidence="11 16" type="primary">secD</name>
    <name evidence="16" type="ORF">NCTC13193_01317</name>
</gene>
<comment type="function">
    <text evidence="11">Part of the Sec protein translocase complex. Interacts with the SecYEG preprotein conducting channel. SecDF uses the proton motive force (PMF) to complete protein translocation after the ATP-dependent function of SecA.</text>
</comment>
<dbReference type="Pfam" id="PF22599">
    <property type="entry name" value="SecDF_P1_head"/>
    <property type="match status" value="1"/>
</dbReference>
<feature type="transmembrane region" description="Helical" evidence="11">
    <location>
        <begin position="7"/>
        <end position="25"/>
    </location>
</feature>
<evidence type="ECO:0000256" key="5">
    <source>
        <dbReference type="ARBA" id="ARBA00022927"/>
    </source>
</evidence>
<keyword evidence="3 11" id="KW-1003">Cell membrane</keyword>
<feature type="transmembrane region" description="Helical" evidence="11">
    <location>
        <begin position="477"/>
        <end position="497"/>
    </location>
</feature>
<dbReference type="EMBL" id="LR134492">
    <property type="protein sequence ID" value="VEI64956.1"/>
    <property type="molecule type" value="Genomic_DNA"/>
</dbReference>
<dbReference type="FunFam" id="3.30.1360.200:FF:000001">
    <property type="entry name" value="Protein translocase subunit SecD"/>
    <property type="match status" value="1"/>
</dbReference>
<evidence type="ECO:0000313" key="17">
    <source>
        <dbReference type="Proteomes" id="UP000270487"/>
    </source>
</evidence>
<keyword evidence="8 11" id="KW-0472">Membrane</keyword>
<evidence type="ECO:0000256" key="3">
    <source>
        <dbReference type="ARBA" id="ARBA00022475"/>
    </source>
</evidence>
<keyword evidence="2 11" id="KW-0813">Transport</keyword>
<feature type="domain" description="Protein export membrane protein SecD/SecF C-terminal" evidence="12">
    <location>
        <begin position="433"/>
        <end position="601"/>
    </location>
</feature>
<keyword evidence="7 11" id="KW-0811">Translocation</keyword>
<dbReference type="InterPro" id="IPR048631">
    <property type="entry name" value="SecD_1st"/>
</dbReference>
<dbReference type="GO" id="GO:0015450">
    <property type="term" value="F:protein-transporting ATPase activity"/>
    <property type="evidence" value="ECO:0007669"/>
    <property type="project" value="InterPro"/>
</dbReference>
<evidence type="ECO:0000256" key="10">
    <source>
        <dbReference type="ARBA" id="ARBA00068220"/>
    </source>
</evidence>
<evidence type="ECO:0000259" key="12">
    <source>
        <dbReference type="Pfam" id="PF02355"/>
    </source>
</evidence>
<dbReference type="Pfam" id="PF07549">
    <property type="entry name" value="Sec_GG"/>
    <property type="match status" value="1"/>
</dbReference>